<dbReference type="GO" id="GO:0046872">
    <property type="term" value="F:metal ion binding"/>
    <property type="evidence" value="ECO:0007669"/>
    <property type="project" value="UniProtKB-KW"/>
</dbReference>
<dbReference type="PANTHER" id="PTHR35201:SF4">
    <property type="entry name" value="BETA-PINACENE SYNTHASE-RELATED"/>
    <property type="match status" value="1"/>
</dbReference>
<dbReference type="InterPro" id="IPR034686">
    <property type="entry name" value="Terpene_cyclase-like_2"/>
</dbReference>
<name>A0A1S2QI33_9ACTN</name>
<dbReference type="SFLD" id="SFLDG01020">
    <property type="entry name" value="Terpene_Cyclase_Like_2"/>
    <property type="match status" value="1"/>
</dbReference>
<keyword evidence="2" id="KW-0460">Magnesium</keyword>
<comment type="similarity">
    <text evidence="2">Belongs to the terpene synthase family.</text>
</comment>
<evidence type="ECO:0000313" key="5">
    <source>
        <dbReference type="Proteomes" id="UP000179642"/>
    </source>
</evidence>
<dbReference type="AlphaFoldDB" id="A0A1S2QI33"/>
<dbReference type="SFLD" id="SFLDS00005">
    <property type="entry name" value="Isoprenoid_Synthase_Type_I"/>
    <property type="match status" value="1"/>
</dbReference>
<keyword evidence="1 2" id="KW-0456">Lyase</keyword>
<evidence type="ECO:0000313" key="4">
    <source>
        <dbReference type="EMBL" id="OIK05297.1"/>
    </source>
</evidence>
<evidence type="ECO:0000256" key="3">
    <source>
        <dbReference type="SAM" id="MobiDB-lite"/>
    </source>
</evidence>
<feature type="region of interest" description="Disordered" evidence="3">
    <location>
        <begin position="326"/>
        <end position="348"/>
    </location>
</feature>
<dbReference type="SUPFAM" id="SSF48576">
    <property type="entry name" value="Terpenoid synthases"/>
    <property type="match status" value="1"/>
</dbReference>
<evidence type="ECO:0000256" key="1">
    <source>
        <dbReference type="ARBA" id="ARBA00023239"/>
    </source>
</evidence>
<dbReference type="Pfam" id="PF19086">
    <property type="entry name" value="Terpene_syn_C_2"/>
    <property type="match status" value="1"/>
</dbReference>
<reference evidence="4 5" key="1">
    <citation type="submission" date="2016-10" db="EMBL/GenBank/DDBJ databases">
        <title>Genome sequence of Streptomyces sp. MUSC 1.</title>
        <authorList>
            <person name="Lee L.-H."/>
            <person name="Ser H.-L."/>
            <person name="Law J.W.-F."/>
        </authorList>
    </citation>
    <scope>NUCLEOTIDE SEQUENCE [LARGE SCALE GENOMIC DNA]</scope>
    <source>
        <strain evidence="4 5">MUSC 1</strain>
    </source>
</reference>
<proteinExistence type="inferred from homology"/>
<dbReference type="Proteomes" id="UP000179642">
    <property type="component" value="Unassembled WGS sequence"/>
</dbReference>
<evidence type="ECO:0000256" key="2">
    <source>
        <dbReference type="RuleBase" id="RU366034"/>
    </source>
</evidence>
<dbReference type="InterPro" id="IPR008949">
    <property type="entry name" value="Isoprenoid_synthase_dom_sf"/>
</dbReference>
<dbReference type="OrthoDB" id="3676909at2"/>
<dbReference type="EMBL" id="MLYO01000023">
    <property type="protein sequence ID" value="OIK05297.1"/>
    <property type="molecule type" value="Genomic_DNA"/>
</dbReference>
<organism evidence="4 5">
    <name type="scientific">Streptomyces monashensis</name>
    <dbReference type="NCBI Taxonomy" id="1678012"/>
    <lineage>
        <taxon>Bacteria</taxon>
        <taxon>Bacillati</taxon>
        <taxon>Actinomycetota</taxon>
        <taxon>Actinomycetes</taxon>
        <taxon>Kitasatosporales</taxon>
        <taxon>Streptomycetaceae</taxon>
        <taxon>Streptomyces</taxon>
    </lineage>
</organism>
<keyword evidence="5" id="KW-1185">Reference proteome</keyword>
<keyword evidence="2" id="KW-0479">Metal-binding</keyword>
<dbReference type="RefSeq" id="WP_071381082.1">
    <property type="nucleotide sequence ID" value="NZ_MLYO01000023.1"/>
</dbReference>
<dbReference type="PANTHER" id="PTHR35201">
    <property type="entry name" value="TERPENE SYNTHASE"/>
    <property type="match status" value="1"/>
</dbReference>
<accession>A0A1S2QI33</accession>
<dbReference type="EC" id="4.2.3.-" evidence="2"/>
<gene>
    <name evidence="4" type="ORF">BIV23_13670</name>
</gene>
<protein>
    <recommendedName>
        <fullName evidence="2">Terpene synthase</fullName>
        <ecNumber evidence="2">4.2.3.-</ecNumber>
    </recommendedName>
</protein>
<sequence length="348" mass="39491">MSALTRTGGAHIPEIHCPFPYQVNPHADQARAHLDGWVRRTGLVRRASAAQRFAQADFGWFVSLVHPTANARHLELTADWFAWLFLVDDQLDDGGFGRSPQRMRQLVDSMREVLEAADFGASRAPATDAPPAVSSLADLWRRTAADASPQWRRRFVRHLRGCLLTATVWEADNRIRGRVPDEETYIEKRRHTGAIYVCMDLIEIVEHIDVPEDLYDSPEFTAALDAACNVVCWTNDVYSLEKERALGEVHNLAYVVQHHRGIGQEQAVAEVCAATSAETERFLSAERNLLRTRLDHAAVLTPYLAGMRTWIRGNLDWSRRTRRYQPRTELTAQRPDEYLEPALTGAER</sequence>
<comment type="cofactor">
    <cofactor evidence="2">
        <name>Mg(2+)</name>
        <dbReference type="ChEBI" id="CHEBI:18420"/>
    </cofactor>
</comment>
<comment type="caution">
    <text evidence="4">The sequence shown here is derived from an EMBL/GenBank/DDBJ whole genome shotgun (WGS) entry which is preliminary data.</text>
</comment>
<dbReference type="Gene3D" id="1.10.600.10">
    <property type="entry name" value="Farnesyl Diphosphate Synthase"/>
    <property type="match status" value="1"/>
</dbReference>
<dbReference type="GO" id="GO:0010333">
    <property type="term" value="F:terpene synthase activity"/>
    <property type="evidence" value="ECO:0007669"/>
    <property type="project" value="InterPro"/>
</dbReference>